<protein>
    <submittedName>
        <fullName evidence="2">CG13157</fullName>
    </submittedName>
</protein>
<evidence type="ECO:0000313" key="3">
    <source>
        <dbReference type="Proteomes" id="UP000494163"/>
    </source>
</evidence>
<feature type="compositionally biased region" description="Low complexity" evidence="1">
    <location>
        <begin position="1"/>
        <end position="10"/>
    </location>
</feature>
<organism evidence="2 3">
    <name type="scientific">Drosophila busckii</name>
    <name type="common">Fruit fly</name>
    <dbReference type="NCBI Taxonomy" id="30019"/>
    <lineage>
        <taxon>Eukaryota</taxon>
        <taxon>Metazoa</taxon>
        <taxon>Ecdysozoa</taxon>
        <taxon>Arthropoda</taxon>
        <taxon>Hexapoda</taxon>
        <taxon>Insecta</taxon>
        <taxon>Pterygota</taxon>
        <taxon>Neoptera</taxon>
        <taxon>Endopterygota</taxon>
        <taxon>Diptera</taxon>
        <taxon>Brachycera</taxon>
        <taxon>Muscomorpha</taxon>
        <taxon>Ephydroidea</taxon>
        <taxon>Drosophilidae</taxon>
        <taxon>Drosophila</taxon>
    </lineage>
</organism>
<gene>
    <name evidence="2" type="ORF">Dbus_chr2Rg1178</name>
</gene>
<feature type="compositionally biased region" description="Low complexity" evidence="1">
    <location>
        <begin position="346"/>
        <end position="365"/>
    </location>
</feature>
<dbReference type="OrthoDB" id="8029146at2759"/>
<dbReference type="AlphaFoldDB" id="A0A0M3QV10"/>
<feature type="region of interest" description="Disordered" evidence="1">
    <location>
        <begin position="74"/>
        <end position="103"/>
    </location>
</feature>
<feature type="compositionally biased region" description="Pro residues" evidence="1">
    <location>
        <begin position="31"/>
        <end position="40"/>
    </location>
</feature>
<name>A0A0M3QV10_DROBS</name>
<proteinExistence type="predicted"/>
<accession>A0A0M3QV10</accession>
<feature type="region of interest" description="Disordered" evidence="1">
    <location>
        <begin position="1"/>
        <end position="40"/>
    </location>
</feature>
<dbReference type="EMBL" id="CP012524">
    <property type="protein sequence ID" value="ALC41599.1"/>
    <property type="molecule type" value="Genomic_DNA"/>
</dbReference>
<feature type="compositionally biased region" description="Polar residues" evidence="1">
    <location>
        <begin position="80"/>
        <end position="96"/>
    </location>
</feature>
<sequence>MQRQNLAAAAPPIPLLREVTTTTTTTSTTTTPPPPPPSPPIEGVVYGNWQPEQVPKQRVFGRLEAMLMGLPATEAEAEQPQLSTEQLDGQPGNQHSYAADDASLEQSTELRGRWRAAMPNLPSELQPQAALEEVRLNATDALLRAMATQLSESMETTTGLKQQTLAQTAEDNWMPITYTYSTAQTQTRMQTQTALPTKAPTMPTLPVESSTISLSWPTDFVAAGSSSTERASSIDRIDNDVIDTAEDYKYYQDTLNSAQMHSELSVPESVVPQRSLNITKVGVPYEDRNSAEEPTICVPLTVMETATESDTPVLVELERIYCFPLPKVEIRTVQLKETPVYEEEQPPISSSESSPETTTALPTAAPKASATLPQCRWLLLWLLPLLSWKL</sequence>
<reference evidence="2 3" key="1">
    <citation type="submission" date="2015-08" db="EMBL/GenBank/DDBJ databases">
        <title>Ancestral chromatin configuration constrains chromatin evolution on differentiating sex chromosomes in Drosophila.</title>
        <authorList>
            <person name="Zhou Q."/>
            <person name="Bachtrog D."/>
        </authorList>
    </citation>
    <scope>NUCLEOTIDE SEQUENCE [LARGE SCALE GENOMIC DNA]</scope>
    <source>
        <tissue evidence="2">Whole larvae</tissue>
    </source>
</reference>
<feature type="compositionally biased region" description="Low complexity" evidence="1">
    <location>
        <begin position="20"/>
        <end position="30"/>
    </location>
</feature>
<feature type="region of interest" description="Disordered" evidence="1">
    <location>
        <begin position="339"/>
        <end position="365"/>
    </location>
</feature>
<keyword evidence="3" id="KW-1185">Reference proteome</keyword>
<dbReference type="Proteomes" id="UP000494163">
    <property type="component" value="Chromosome 2R"/>
</dbReference>
<evidence type="ECO:0000313" key="2">
    <source>
        <dbReference type="EMBL" id="ALC41599.1"/>
    </source>
</evidence>
<evidence type="ECO:0000256" key="1">
    <source>
        <dbReference type="SAM" id="MobiDB-lite"/>
    </source>
</evidence>